<feature type="compositionally biased region" description="Acidic residues" evidence="2">
    <location>
        <begin position="522"/>
        <end position="545"/>
    </location>
</feature>
<dbReference type="InterPro" id="IPR029063">
    <property type="entry name" value="SAM-dependent_MTases_sf"/>
</dbReference>
<dbReference type="AlphaFoldDB" id="A0A813DN52"/>
<keyword evidence="3" id="KW-1133">Transmembrane helix</keyword>
<accession>A0A813DN52</accession>
<dbReference type="Gene3D" id="3.30.450.20">
    <property type="entry name" value="PAS domain"/>
    <property type="match status" value="2"/>
</dbReference>
<dbReference type="SUPFAM" id="SSF55785">
    <property type="entry name" value="PYP-like sensor domain (PAS domain)"/>
    <property type="match status" value="2"/>
</dbReference>
<keyword evidence="3" id="KW-0812">Transmembrane</keyword>
<dbReference type="InterPro" id="IPR000700">
    <property type="entry name" value="PAS-assoc_C"/>
</dbReference>
<dbReference type="SUPFAM" id="SSF53335">
    <property type="entry name" value="S-adenosyl-L-methionine-dependent methyltransferases"/>
    <property type="match status" value="1"/>
</dbReference>
<feature type="transmembrane region" description="Helical" evidence="3">
    <location>
        <begin position="16"/>
        <end position="36"/>
    </location>
</feature>
<sequence length="830" mass="91740">ALCEDDNLKLRGLDDAYRMVFIYTILAGFYIAMLSWGGDAAHTDNLAFGGPRPVYTLRYVEWSIVVPVLIAIGSDTDPFGPDYKQVDVSRVGHMSGAEIRDMTDASLNQQDTVSNQTSPMPVGVLHTVYDTLVTSPLVASARCTAVYIWVSWLALVIDDELMRWVLVCFAFLGYAVASIEQAAMLMHMSGKAGNKARAILICFQILLFGFYGVIYLCASFGTISISTEQALYTYSDIVAKILHSILLVGVRHVEDLLRVLDLNLASSAIANDLIRMIEEANAPIFTVDPRYNITTWNHKIAEMTGLSAEEATGKQVLDLVLQKDSCHRHTTKLLKDAMDGKHPVAQEIQFKSSVFGEQALCAIISATPRTNKNGEVTGISCVGQDMREYKRQKQELQFVAEDLERLIESANAPILGVDLDCRVVEWNDWVAKRSGRSKTEVVGLKIESLVTASTKKVVTSVLRSACLGKDTATFEIQFLGKDGDSCGSVLLLNATPRQGREGKIVGVSCIGQAFQDEKSEAEPFEDEGVTAISESEDSIEEDSVDDAEHAHSNSAFAGFGATYPMPHKIGSAFLWAFHLLAMFEVLLGIDTVTQNLDTTFSGVDCFPAAAEMIKAAVLDKWYNIRLQIRYGPACEIAYLLANFPGRCVFPSILDYADEVPCLTHPGGKCKRVQGNCDASGPPCVLFSRMGSREGFSNLEKAQVHHVYIADRLDKMSDSFFHENVMNYPESADDPFFKAGYKKQQVKMSPARFGEPMNRTRRYKIFWNPHAKKWQGPSLRWLARKMIPLPQVTECGVSSDYEQMLSASASAHMKSYKNQNPHALIWASGLV</sequence>
<dbReference type="PRINTS" id="PR01033">
    <property type="entry name" value="PHYTOCHROME"/>
</dbReference>
<dbReference type="CDD" id="cd00130">
    <property type="entry name" value="PAS"/>
    <property type="match status" value="2"/>
</dbReference>
<dbReference type="SMART" id="SM00091">
    <property type="entry name" value="PAS"/>
    <property type="match status" value="2"/>
</dbReference>
<dbReference type="GO" id="GO:0009584">
    <property type="term" value="P:detection of visible light"/>
    <property type="evidence" value="ECO:0007669"/>
    <property type="project" value="InterPro"/>
</dbReference>
<evidence type="ECO:0000313" key="6">
    <source>
        <dbReference type="EMBL" id="CAE8590094.1"/>
    </source>
</evidence>
<dbReference type="SUPFAM" id="SSF81321">
    <property type="entry name" value="Family A G protein-coupled receptor-like"/>
    <property type="match status" value="1"/>
</dbReference>
<feature type="transmembrane region" description="Helical" evidence="3">
    <location>
        <begin position="161"/>
        <end position="177"/>
    </location>
</feature>
<name>A0A813DN52_POLGL</name>
<evidence type="ECO:0000256" key="3">
    <source>
        <dbReference type="SAM" id="Phobius"/>
    </source>
</evidence>
<dbReference type="PROSITE" id="PS50112">
    <property type="entry name" value="PAS"/>
    <property type="match status" value="2"/>
</dbReference>
<feature type="transmembrane region" description="Helical" evidence="3">
    <location>
        <begin position="231"/>
        <end position="250"/>
    </location>
</feature>
<evidence type="ECO:0000313" key="7">
    <source>
        <dbReference type="Proteomes" id="UP000654075"/>
    </source>
</evidence>
<evidence type="ECO:0000259" key="5">
    <source>
        <dbReference type="PROSITE" id="PS50113"/>
    </source>
</evidence>
<dbReference type="InterPro" id="IPR001294">
    <property type="entry name" value="Phytochrome"/>
</dbReference>
<dbReference type="PANTHER" id="PTHR44757">
    <property type="entry name" value="DIGUANYLATE CYCLASE DGCP"/>
    <property type="match status" value="1"/>
</dbReference>
<feature type="domain" description="PAS" evidence="4">
    <location>
        <begin position="399"/>
        <end position="469"/>
    </location>
</feature>
<dbReference type="GO" id="GO:0006355">
    <property type="term" value="P:regulation of DNA-templated transcription"/>
    <property type="evidence" value="ECO:0007669"/>
    <property type="project" value="InterPro"/>
</dbReference>
<dbReference type="Proteomes" id="UP000654075">
    <property type="component" value="Unassembled WGS sequence"/>
</dbReference>
<evidence type="ECO:0000256" key="2">
    <source>
        <dbReference type="SAM" id="MobiDB-lite"/>
    </source>
</evidence>
<feature type="non-terminal residue" evidence="6">
    <location>
        <position position="1"/>
    </location>
</feature>
<dbReference type="InterPro" id="IPR000014">
    <property type="entry name" value="PAS"/>
</dbReference>
<feature type="region of interest" description="Disordered" evidence="2">
    <location>
        <begin position="519"/>
        <end position="545"/>
    </location>
</feature>
<evidence type="ECO:0000259" key="4">
    <source>
        <dbReference type="PROSITE" id="PS50112"/>
    </source>
</evidence>
<evidence type="ECO:0008006" key="8">
    <source>
        <dbReference type="Google" id="ProtNLM"/>
    </source>
</evidence>
<dbReference type="PROSITE" id="PS50113">
    <property type="entry name" value="PAC"/>
    <property type="match status" value="1"/>
</dbReference>
<dbReference type="InterPro" id="IPR052155">
    <property type="entry name" value="Biofilm_reg_signaling"/>
</dbReference>
<keyword evidence="1" id="KW-0675">Receptor</keyword>
<protein>
    <recommendedName>
        <fullName evidence="8">PAS domain-containing protein</fullName>
    </recommendedName>
</protein>
<gene>
    <name evidence="6" type="ORF">PGLA1383_LOCUS8820</name>
</gene>
<keyword evidence="3" id="KW-0472">Membrane</keyword>
<feature type="domain" description="PAS" evidence="4">
    <location>
        <begin position="269"/>
        <end position="341"/>
    </location>
</feature>
<reference evidence="6" key="1">
    <citation type="submission" date="2021-02" db="EMBL/GenBank/DDBJ databases">
        <authorList>
            <person name="Dougan E. K."/>
            <person name="Rhodes N."/>
            <person name="Thang M."/>
            <person name="Chan C."/>
        </authorList>
    </citation>
    <scope>NUCLEOTIDE SEQUENCE</scope>
</reference>
<dbReference type="InterPro" id="IPR035965">
    <property type="entry name" value="PAS-like_dom_sf"/>
</dbReference>
<feature type="domain" description="PAC" evidence="5">
    <location>
        <begin position="344"/>
        <end position="398"/>
    </location>
</feature>
<dbReference type="Gene3D" id="3.40.50.150">
    <property type="entry name" value="Vaccinia Virus protein VP39"/>
    <property type="match status" value="1"/>
</dbReference>
<dbReference type="NCBIfam" id="TIGR00229">
    <property type="entry name" value="sensory_box"/>
    <property type="match status" value="2"/>
</dbReference>
<dbReference type="Pfam" id="PF00989">
    <property type="entry name" value="PAS"/>
    <property type="match status" value="2"/>
</dbReference>
<evidence type="ECO:0000256" key="1">
    <source>
        <dbReference type="ARBA" id="ARBA00023170"/>
    </source>
</evidence>
<dbReference type="Gene3D" id="1.20.1070.10">
    <property type="entry name" value="Rhodopsin 7-helix transmembrane proteins"/>
    <property type="match status" value="1"/>
</dbReference>
<organism evidence="6 7">
    <name type="scientific">Polarella glacialis</name>
    <name type="common">Dinoflagellate</name>
    <dbReference type="NCBI Taxonomy" id="89957"/>
    <lineage>
        <taxon>Eukaryota</taxon>
        <taxon>Sar</taxon>
        <taxon>Alveolata</taxon>
        <taxon>Dinophyceae</taxon>
        <taxon>Suessiales</taxon>
        <taxon>Suessiaceae</taxon>
        <taxon>Polarella</taxon>
    </lineage>
</organism>
<proteinExistence type="predicted"/>
<dbReference type="OrthoDB" id="10266508at2759"/>
<keyword evidence="7" id="KW-1185">Reference proteome</keyword>
<dbReference type="InterPro" id="IPR013767">
    <property type="entry name" value="PAS_fold"/>
</dbReference>
<dbReference type="PANTHER" id="PTHR44757:SF2">
    <property type="entry name" value="BIOFILM ARCHITECTURE MAINTENANCE PROTEIN MBAA"/>
    <property type="match status" value="1"/>
</dbReference>
<feature type="transmembrane region" description="Helical" evidence="3">
    <location>
        <begin position="198"/>
        <end position="225"/>
    </location>
</feature>
<dbReference type="EMBL" id="CAJNNV010004063">
    <property type="protein sequence ID" value="CAE8590094.1"/>
    <property type="molecule type" value="Genomic_DNA"/>
</dbReference>
<comment type="caution">
    <text evidence="6">The sequence shown here is derived from an EMBL/GenBank/DDBJ whole genome shotgun (WGS) entry which is preliminary data.</text>
</comment>
<feature type="transmembrane region" description="Helical" evidence="3">
    <location>
        <begin position="137"/>
        <end position="155"/>
    </location>
</feature>